<dbReference type="Proteomes" id="UP000010847">
    <property type="component" value="Chromosome"/>
</dbReference>
<name>W0EH71_9FIRM</name>
<reference evidence="1 2" key="1">
    <citation type="submission" date="2013-12" db="EMBL/GenBank/DDBJ databases">
        <authorList>
            <consortium name="DOE Joint Genome Institute"/>
            <person name="Smidt H."/>
            <person name="Huntemann M."/>
            <person name="Han J."/>
            <person name="Chen A."/>
            <person name="Kyrpides N."/>
            <person name="Mavromatis K."/>
            <person name="Markowitz V."/>
            <person name="Palaniappan K."/>
            <person name="Ivanova N."/>
            <person name="Schaumberg A."/>
            <person name="Pati A."/>
            <person name="Liolios K."/>
            <person name="Nordberg H.P."/>
            <person name="Cantor M.N."/>
            <person name="Hua S.X."/>
            <person name="Woyke T."/>
        </authorList>
    </citation>
    <scope>NUCLEOTIDE SEQUENCE [LARGE SCALE GENOMIC DNA]</scope>
    <source>
        <strain evidence="2">DSM 15288</strain>
    </source>
</reference>
<dbReference type="HOGENOM" id="CLU_3167249_0_0_9"/>
<proteinExistence type="predicted"/>
<dbReference type="AlphaFoldDB" id="W0EH71"/>
<organism evidence="1 2">
    <name type="scientific">Desulfitobacterium metallireducens DSM 15288</name>
    <dbReference type="NCBI Taxonomy" id="871968"/>
    <lineage>
        <taxon>Bacteria</taxon>
        <taxon>Bacillati</taxon>
        <taxon>Bacillota</taxon>
        <taxon>Clostridia</taxon>
        <taxon>Eubacteriales</taxon>
        <taxon>Desulfitobacteriaceae</taxon>
        <taxon>Desulfitobacterium</taxon>
    </lineage>
</organism>
<keyword evidence="2" id="KW-1185">Reference proteome</keyword>
<accession>W0EH71</accession>
<evidence type="ECO:0000313" key="1">
    <source>
        <dbReference type="EMBL" id="AHF08416.1"/>
    </source>
</evidence>
<dbReference type="KEGG" id="dmt:DESME_02215"/>
<dbReference type="EMBL" id="CP007032">
    <property type="protein sequence ID" value="AHF08416.1"/>
    <property type="molecule type" value="Genomic_DNA"/>
</dbReference>
<gene>
    <name evidence="1" type="ORF">DESME_02215</name>
</gene>
<protein>
    <submittedName>
        <fullName evidence="1">Uncharacterized protein</fullName>
    </submittedName>
</protein>
<sequence>MSYNGRQGHVMAFAVETEDPTVAYIQAGPTTDRVKKEITVKEPVIFS</sequence>
<evidence type="ECO:0000313" key="2">
    <source>
        <dbReference type="Proteomes" id="UP000010847"/>
    </source>
</evidence>